<organism evidence="3 4">
    <name type="scientific">Aquirufa regiilacus</name>
    <dbReference type="NCBI Taxonomy" id="3024868"/>
    <lineage>
        <taxon>Bacteria</taxon>
        <taxon>Pseudomonadati</taxon>
        <taxon>Bacteroidota</taxon>
        <taxon>Cytophagia</taxon>
        <taxon>Cytophagales</taxon>
        <taxon>Flectobacillaceae</taxon>
        <taxon>Aquirufa</taxon>
    </lineage>
</organism>
<dbReference type="GO" id="GO:0016757">
    <property type="term" value="F:glycosyltransferase activity"/>
    <property type="evidence" value="ECO:0007669"/>
    <property type="project" value="UniProtKB-KW"/>
</dbReference>
<dbReference type="PANTHER" id="PTHR30160:SF22">
    <property type="entry name" value="LIPOPOLYSACCHARIDE CORE BIOSYNTHESIS PROTEIN"/>
    <property type="match status" value="1"/>
</dbReference>
<name>A0ABU3TRH4_9BACT</name>
<sequence>MQKILCIRFSSIGDIILTTPIVRVLKAQYPHAEIHVATKASFAHLWEGNPQVHHVHGFDGNIWKFAKELRQEGFDLVYDLHKNLRSHVLCLLLGKIPKQINKYTSARNTFIKKKINKLPGHLVDRNLASLGLGSDGQGLDYFIPAASHVNLTDYGIKKPFVLFAIGAAHQTKVLSYPKMIELIDSIPQQVVLVGDDWDEKIGYRLATLFPEKVLNLCSQTSISQSASLAQQADMVIAHDSSMMHISAALKHPNLFTLWGSTHVGLGFTPYKTSFTVIENTNLTCRPCSTQGSNVCPLGHFNCMNSLDLSAIKDAAQAL</sequence>
<dbReference type="RefSeq" id="WP_316070407.1">
    <property type="nucleotide sequence ID" value="NZ_JAVNWW010000001.1"/>
</dbReference>
<evidence type="ECO:0000313" key="3">
    <source>
        <dbReference type="EMBL" id="MDU0808469.1"/>
    </source>
</evidence>
<keyword evidence="2 3" id="KW-0808">Transferase</keyword>
<dbReference type="CDD" id="cd03789">
    <property type="entry name" value="GT9_LPS_heptosyltransferase"/>
    <property type="match status" value="1"/>
</dbReference>
<dbReference type="PANTHER" id="PTHR30160">
    <property type="entry name" value="TETRAACYLDISACCHARIDE 4'-KINASE-RELATED"/>
    <property type="match status" value="1"/>
</dbReference>
<dbReference type="InterPro" id="IPR002201">
    <property type="entry name" value="Glyco_trans_9"/>
</dbReference>
<evidence type="ECO:0000313" key="4">
    <source>
        <dbReference type="Proteomes" id="UP001249959"/>
    </source>
</evidence>
<dbReference type="Gene3D" id="3.40.50.2000">
    <property type="entry name" value="Glycogen Phosphorylase B"/>
    <property type="match status" value="2"/>
</dbReference>
<evidence type="ECO:0000256" key="2">
    <source>
        <dbReference type="ARBA" id="ARBA00022679"/>
    </source>
</evidence>
<protein>
    <submittedName>
        <fullName evidence="3">Glycosyltransferase family 9 protein</fullName>
        <ecNumber evidence="3">2.4.-.-</ecNumber>
    </submittedName>
</protein>
<evidence type="ECO:0000256" key="1">
    <source>
        <dbReference type="ARBA" id="ARBA00022676"/>
    </source>
</evidence>
<reference evidence="3 4" key="1">
    <citation type="submission" date="2023-09" db="EMBL/GenBank/DDBJ databases">
        <title>Aquirufa genomes.</title>
        <authorList>
            <person name="Pitt A."/>
        </authorList>
    </citation>
    <scope>NUCLEOTIDE SEQUENCE [LARGE SCALE GENOMIC DNA]</scope>
    <source>
        <strain evidence="3 4">LEOWEIH-7C</strain>
    </source>
</reference>
<accession>A0ABU3TRH4</accession>
<gene>
    <name evidence="3" type="ORF">PQG45_05400</name>
</gene>
<dbReference type="Proteomes" id="UP001249959">
    <property type="component" value="Unassembled WGS sequence"/>
</dbReference>
<dbReference type="EC" id="2.4.-.-" evidence="3"/>
<dbReference type="Pfam" id="PF01075">
    <property type="entry name" value="Glyco_transf_9"/>
    <property type="match status" value="1"/>
</dbReference>
<comment type="caution">
    <text evidence="3">The sequence shown here is derived from an EMBL/GenBank/DDBJ whole genome shotgun (WGS) entry which is preliminary data.</text>
</comment>
<dbReference type="EMBL" id="JAVNWW010000001">
    <property type="protein sequence ID" value="MDU0808469.1"/>
    <property type="molecule type" value="Genomic_DNA"/>
</dbReference>
<proteinExistence type="predicted"/>
<dbReference type="SUPFAM" id="SSF53756">
    <property type="entry name" value="UDP-Glycosyltransferase/glycogen phosphorylase"/>
    <property type="match status" value="1"/>
</dbReference>
<dbReference type="InterPro" id="IPR051199">
    <property type="entry name" value="LPS_LOS_Heptosyltrfase"/>
</dbReference>
<keyword evidence="4" id="KW-1185">Reference proteome</keyword>
<keyword evidence="1 3" id="KW-0328">Glycosyltransferase</keyword>